<name>A0A9X2H9L2_9MICO</name>
<dbReference type="EMBL" id="JAMZDY010000001">
    <property type="protein sequence ID" value="MCP2372589.1"/>
    <property type="molecule type" value="Genomic_DNA"/>
</dbReference>
<proteinExistence type="predicted"/>
<gene>
    <name evidence="2" type="ORF">BJ978_003265</name>
</gene>
<feature type="transmembrane region" description="Helical" evidence="1">
    <location>
        <begin position="54"/>
        <end position="75"/>
    </location>
</feature>
<dbReference type="Pfam" id="PF10745">
    <property type="entry name" value="DUF2530"/>
    <property type="match status" value="1"/>
</dbReference>
<dbReference type="InterPro" id="IPR019681">
    <property type="entry name" value="DUF2530"/>
</dbReference>
<keyword evidence="1" id="KW-0812">Transmembrane</keyword>
<dbReference type="Proteomes" id="UP001139722">
    <property type="component" value="Unassembled WGS sequence"/>
</dbReference>
<protein>
    <recommendedName>
        <fullName evidence="4">DUF2530 domain-containing protein</fullName>
    </recommendedName>
</protein>
<evidence type="ECO:0000313" key="3">
    <source>
        <dbReference type="Proteomes" id="UP001139722"/>
    </source>
</evidence>
<sequence>MRLWLPESERRPDPAPARADARKAVLAGTALWGLALVACVVARATIGDASLDPLVWTCAIGTAIGVVALAAVQVIRRRASAADPTHRRTTGQTSR</sequence>
<dbReference type="AlphaFoldDB" id="A0A9X2H9L2"/>
<evidence type="ECO:0000256" key="1">
    <source>
        <dbReference type="SAM" id="Phobius"/>
    </source>
</evidence>
<reference evidence="2" key="1">
    <citation type="submission" date="2022-06" db="EMBL/GenBank/DDBJ databases">
        <title>Sequencing the genomes of 1000 actinobacteria strains.</title>
        <authorList>
            <person name="Klenk H.-P."/>
        </authorList>
    </citation>
    <scope>NUCLEOTIDE SEQUENCE</scope>
    <source>
        <strain evidence="2">DSM 22016</strain>
    </source>
</reference>
<keyword evidence="1" id="KW-1133">Transmembrane helix</keyword>
<evidence type="ECO:0008006" key="4">
    <source>
        <dbReference type="Google" id="ProtNLM"/>
    </source>
</evidence>
<accession>A0A9X2H9L2</accession>
<evidence type="ECO:0000313" key="2">
    <source>
        <dbReference type="EMBL" id="MCP2372589.1"/>
    </source>
</evidence>
<dbReference type="RefSeq" id="WP_156997349.1">
    <property type="nucleotide sequence ID" value="NZ_BAAANU010000005.1"/>
</dbReference>
<comment type="caution">
    <text evidence="2">The sequence shown here is derived from an EMBL/GenBank/DDBJ whole genome shotgun (WGS) entry which is preliminary data.</text>
</comment>
<keyword evidence="3" id="KW-1185">Reference proteome</keyword>
<keyword evidence="1" id="KW-0472">Membrane</keyword>
<organism evidence="2 3">
    <name type="scientific">Agromyces terreus</name>
    <dbReference type="NCBI Taxonomy" id="424795"/>
    <lineage>
        <taxon>Bacteria</taxon>
        <taxon>Bacillati</taxon>
        <taxon>Actinomycetota</taxon>
        <taxon>Actinomycetes</taxon>
        <taxon>Micrococcales</taxon>
        <taxon>Microbacteriaceae</taxon>
        <taxon>Agromyces</taxon>
    </lineage>
</organism>
<dbReference type="OrthoDB" id="4981254at2"/>